<gene>
    <name evidence="1" type="ORF">ADIARSV_0814</name>
</gene>
<dbReference type="Proteomes" id="UP000014174">
    <property type="component" value="Unassembled WGS sequence"/>
</dbReference>
<dbReference type="AlphaFoldDB" id="R9GWF1"/>
<accession>R9GWF1</accession>
<evidence type="ECO:0000313" key="2">
    <source>
        <dbReference type="Proteomes" id="UP000014174"/>
    </source>
</evidence>
<dbReference type="RefSeq" id="WP_016194059.1">
    <property type="nucleotide sequence ID" value="NZ_AQPN01000032.1"/>
</dbReference>
<proteinExistence type="predicted"/>
<sequence length="329" mass="36420">MATIDKKGMVHGTTGSVIYREYRGKNIIQGKAKAFIQTEKTKLSACEFGLSSSSAAVIRTAFESAYFFKDGTAAYRSTQLVYRSILNNVSGEKGKRDLHDADLSFLEGLDFNANSKLNEVLQMSHSVSKSLEGVVSVTLGSLNTQTGTKRPKGLSGAYMKHRIRLMLVAFNFREEYYENLGFQDVDIEGYQTIESQFITFKEAVPDDCLALVSMSLMLYSKLSQTNESILLNSAAFSPCAIIGTFQSGNSSEYPREAVNYQPSNYLGRGETIKEMSYKGNLLMLGLNYRIRKQAKDSAITVKSMEVIPDVLPGKRVSFKKGRVVLGIVL</sequence>
<dbReference type="eggNOG" id="ENOG50338G9">
    <property type="taxonomic scope" value="Bacteria"/>
</dbReference>
<evidence type="ECO:0000313" key="1">
    <source>
        <dbReference type="EMBL" id="EOR95998.1"/>
    </source>
</evidence>
<keyword evidence="2" id="KW-1185">Reference proteome</keyword>
<reference evidence="1 2" key="1">
    <citation type="journal article" date="2013" name="Genome Announc.">
        <title>Draft Genome Sequence of Arcticibacter svalbardensis Strain MN12-7T, a Member of the Family Sphingobacteriaceae Isolated from an Arctic Soil Sample.</title>
        <authorList>
            <person name="Shivaji S."/>
            <person name="Ara S."/>
            <person name="Prasad S."/>
            <person name="Manasa B.P."/>
            <person name="Begum Z."/>
            <person name="Singh A."/>
            <person name="Kumar Pinnaka A."/>
        </authorList>
    </citation>
    <scope>NUCLEOTIDE SEQUENCE [LARGE SCALE GENOMIC DNA]</scope>
    <source>
        <strain evidence="1 2">MN12-7</strain>
    </source>
</reference>
<dbReference type="EMBL" id="AQPN01000032">
    <property type="protein sequence ID" value="EOR95998.1"/>
    <property type="molecule type" value="Genomic_DNA"/>
</dbReference>
<protein>
    <submittedName>
        <fullName evidence="1">Uncharacterized protein</fullName>
    </submittedName>
</protein>
<comment type="caution">
    <text evidence="1">The sequence shown here is derived from an EMBL/GenBank/DDBJ whole genome shotgun (WGS) entry which is preliminary data.</text>
</comment>
<name>R9GWF1_9SPHI</name>
<organism evidence="1 2">
    <name type="scientific">Arcticibacter svalbardensis MN12-7</name>
    <dbReference type="NCBI Taxonomy" id="1150600"/>
    <lineage>
        <taxon>Bacteria</taxon>
        <taxon>Pseudomonadati</taxon>
        <taxon>Bacteroidota</taxon>
        <taxon>Sphingobacteriia</taxon>
        <taxon>Sphingobacteriales</taxon>
        <taxon>Sphingobacteriaceae</taxon>
        <taxon>Arcticibacter</taxon>
    </lineage>
</organism>